<dbReference type="EMBL" id="JBHLXE010000108">
    <property type="protein sequence ID" value="MFC0180856.1"/>
    <property type="molecule type" value="Genomic_DNA"/>
</dbReference>
<name>A0ABV6CF13_9GAMM</name>
<evidence type="ECO:0000313" key="7">
    <source>
        <dbReference type="EMBL" id="MFC0180856.1"/>
    </source>
</evidence>
<dbReference type="GO" id="GO:0005840">
    <property type="term" value="C:ribosome"/>
    <property type="evidence" value="ECO:0007669"/>
    <property type="project" value="UniProtKB-KW"/>
</dbReference>
<dbReference type="InterPro" id="IPR020574">
    <property type="entry name" value="Ribosomal_uS9_CS"/>
</dbReference>
<evidence type="ECO:0000256" key="6">
    <source>
        <dbReference type="RuleBase" id="RU003815"/>
    </source>
</evidence>
<dbReference type="PANTHER" id="PTHR21569">
    <property type="entry name" value="RIBOSOMAL PROTEIN S9"/>
    <property type="match status" value="1"/>
</dbReference>
<dbReference type="InterPro" id="IPR020568">
    <property type="entry name" value="Ribosomal_Su5_D2-typ_SF"/>
</dbReference>
<keyword evidence="8" id="KW-1185">Reference proteome</keyword>
<accession>A0ABV6CF13</accession>
<gene>
    <name evidence="5 7" type="primary">rpsI</name>
    <name evidence="7" type="ORF">ACFFIT_12315</name>
</gene>
<dbReference type="Gene3D" id="3.30.230.10">
    <property type="match status" value="1"/>
</dbReference>
<dbReference type="Pfam" id="PF00380">
    <property type="entry name" value="Ribosomal_S9"/>
    <property type="match status" value="1"/>
</dbReference>
<evidence type="ECO:0000313" key="8">
    <source>
        <dbReference type="Proteomes" id="UP001589758"/>
    </source>
</evidence>
<dbReference type="PANTHER" id="PTHR21569:SF1">
    <property type="entry name" value="SMALL RIBOSOMAL SUBUNIT PROTEIN US9M"/>
    <property type="match status" value="1"/>
</dbReference>
<dbReference type="RefSeq" id="WP_385878070.1">
    <property type="nucleotide sequence ID" value="NZ_JBHLXE010000108.1"/>
</dbReference>
<evidence type="ECO:0000256" key="5">
    <source>
        <dbReference type="HAMAP-Rule" id="MF_00532"/>
    </source>
</evidence>
<comment type="similarity">
    <text evidence="1 5 6">Belongs to the universal ribosomal protein uS9 family.</text>
</comment>
<evidence type="ECO:0000256" key="4">
    <source>
        <dbReference type="ARBA" id="ARBA00035259"/>
    </source>
</evidence>
<dbReference type="NCBIfam" id="NF001099">
    <property type="entry name" value="PRK00132.1"/>
    <property type="match status" value="1"/>
</dbReference>
<proteinExistence type="inferred from homology"/>
<evidence type="ECO:0000256" key="3">
    <source>
        <dbReference type="ARBA" id="ARBA00023274"/>
    </source>
</evidence>
<dbReference type="InterPro" id="IPR000754">
    <property type="entry name" value="Ribosomal_uS9"/>
</dbReference>
<organism evidence="7 8">
    <name type="scientific">Thorsellia kenyensis</name>
    <dbReference type="NCBI Taxonomy" id="1549888"/>
    <lineage>
        <taxon>Bacteria</taxon>
        <taxon>Pseudomonadati</taxon>
        <taxon>Pseudomonadota</taxon>
        <taxon>Gammaproteobacteria</taxon>
        <taxon>Enterobacterales</taxon>
        <taxon>Thorselliaceae</taxon>
        <taxon>Thorsellia</taxon>
    </lineage>
</organism>
<dbReference type="Proteomes" id="UP001589758">
    <property type="component" value="Unassembled WGS sequence"/>
</dbReference>
<comment type="caution">
    <text evidence="7">The sequence shown here is derived from an EMBL/GenBank/DDBJ whole genome shotgun (WGS) entry which is preliminary data.</text>
</comment>
<evidence type="ECO:0000256" key="1">
    <source>
        <dbReference type="ARBA" id="ARBA00005251"/>
    </source>
</evidence>
<sequence>MAVNQNYGTGRRKSSTARVFIRPGTGNIVINKRTLEEYFGRETSRMVVRQPLELLSMTEKFDLYITVKGGGISGQAGAIRHGITRALMEYDETLRPELRKAGFVTRDARQVERKKVGLRKARKRPQFSKR</sequence>
<keyword evidence="3 5" id="KW-0687">Ribonucleoprotein</keyword>
<protein>
    <recommendedName>
        <fullName evidence="4 5">Small ribosomal subunit protein uS9</fullName>
    </recommendedName>
</protein>
<evidence type="ECO:0000256" key="2">
    <source>
        <dbReference type="ARBA" id="ARBA00022980"/>
    </source>
</evidence>
<dbReference type="InterPro" id="IPR014721">
    <property type="entry name" value="Ribsml_uS5_D2-typ_fold_subgr"/>
</dbReference>
<reference evidence="7 8" key="1">
    <citation type="submission" date="2024-09" db="EMBL/GenBank/DDBJ databases">
        <authorList>
            <person name="Sun Q."/>
            <person name="Mori K."/>
        </authorList>
    </citation>
    <scope>NUCLEOTIDE SEQUENCE [LARGE SCALE GENOMIC DNA]</scope>
    <source>
        <strain evidence="7 8">CCM 8545</strain>
    </source>
</reference>
<dbReference type="PROSITE" id="PS00360">
    <property type="entry name" value="RIBOSOMAL_S9"/>
    <property type="match status" value="1"/>
</dbReference>
<dbReference type="SUPFAM" id="SSF54211">
    <property type="entry name" value="Ribosomal protein S5 domain 2-like"/>
    <property type="match status" value="1"/>
</dbReference>
<dbReference type="HAMAP" id="MF_00532_B">
    <property type="entry name" value="Ribosomal_uS9_B"/>
    <property type="match status" value="1"/>
</dbReference>
<keyword evidence="2 5" id="KW-0689">Ribosomal protein</keyword>
<dbReference type="InterPro" id="IPR023035">
    <property type="entry name" value="Ribosomal_uS9_bac/plastid"/>
</dbReference>